<organism evidence="2 3">
    <name type="scientific">Aspergillus tamarii</name>
    <dbReference type="NCBI Taxonomy" id="41984"/>
    <lineage>
        <taxon>Eukaryota</taxon>
        <taxon>Fungi</taxon>
        <taxon>Dikarya</taxon>
        <taxon>Ascomycota</taxon>
        <taxon>Pezizomycotina</taxon>
        <taxon>Eurotiomycetes</taxon>
        <taxon>Eurotiomycetidae</taxon>
        <taxon>Eurotiales</taxon>
        <taxon>Aspergillaceae</taxon>
        <taxon>Aspergillus</taxon>
        <taxon>Aspergillus subgen. Circumdati</taxon>
    </lineage>
</organism>
<proteinExistence type="predicted"/>
<protein>
    <submittedName>
        <fullName evidence="2">Uncharacterized protein</fullName>
    </submittedName>
</protein>
<evidence type="ECO:0000313" key="2">
    <source>
        <dbReference type="EMBL" id="KAE8160590.1"/>
    </source>
</evidence>
<evidence type="ECO:0000313" key="3">
    <source>
        <dbReference type="Proteomes" id="UP000326950"/>
    </source>
</evidence>
<evidence type="ECO:0000256" key="1">
    <source>
        <dbReference type="SAM" id="Phobius"/>
    </source>
</evidence>
<feature type="transmembrane region" description="Helical" evidence="1">
    <location>
        <begin position="12"/>
        <end position="30"/>
    </location>
</feature>
<keyword evidence="1" id="KW-0812">Transmembrane</keyword>
<sequence length="51" mass="5989">MKADILHSLNKSSIYTLSLVVTYAFPFQFLSSLTNQNHTWYLSIYAFDNQR</sequence>
<keyword evidence="1" id="KW-0472">Membrane</keyword>
<keyword evidence="3" id="KW-1185">Reference proteome</keyword>
<name>A0A5N6UQ23_ASPTM</name>
<accession>A0A5N6UQ23</accession>
<reference evidence="2 3" key="1">
    <citation type="submission" date="2019-04" db="EMBL/GenBank/DDBJ databases">
        <title>Friends and foes A comparative genomics study of 23 Aspergillus species from section Flavi.</title>
        <authorList>
            <consortium name="DOE Joint Genome Institute"/>
            <person name="Kjaerbolling I."/>
            <person name="Vesth T."/>
            <person name="Frisvad J.C."/>
            <person name="Nybo J.L."/>
            <person name="Theobald S."/>
            <person name="Kildgaard S."/>
            <person name="Isbrandt T."/>
            <person name="Kuo A."/>
            <person name="Sato A."/>
            <person name="Lyhne E.K."/>
            <person name="Kogle M.E."/>
            <person name="Wiebenga A."/>
            <person name="Kun R.S."/>
            <person name="Lubbers R.J."/>
            <person name="Makela M.R."/>
            <person name="Barry K."/>
            <person name="Chovatia M."/>
            <person name="Clum A."/>
            <person name="Daum C."/>
            <person name="Haridas S."/>
            <person name="He G."/>
            <person name="LaButti K."/>
            <person name="Lipzen A."/>
            <person name="Mondo S."/>
            <person name="Riley R."/>
            <person name="Salamov A."/>
            <person name="Simmons B.A."/>
            <person name="Magnuson J.K."/>
            <person name="Henrissat B."/>
            <person name="Mortensen U.H."/>
            <person name="Larsen T.O."/>
            <person name="Devries R.P."/>
            <person name="Grigoriev I.V."/>
            <person name="Machida M."/>
            <person name="Baker S.E."/>
            <person name="Andersen M.R."/>
        </authorList>
    </citation>
    <scope>NUCLEOTIDE SEQUENCE [LARGE SCALE GENOMIC DNA]</scope>
    <source>
        <strain evidence="2 3">CBS 117626</strain>
    </source>
</reference>
<dbReference type="Proteomes" id="UP000326950">
    <property type="component" value="Unassembled WGS sequence"/>
</dbReference>
<dbReference type="AlphaFoldDB" id="A0A5N6UQ23"/>
<keyword evidence="1" id="KW-1133">Transmembrane helix</keyword>
<dbReference type="EMBL" id="ML738655">
    <property type="protein sequence ID" value="KAE8160590.1"/>
    <property type="molecule type" value="Genomic_DNA"/>
</dbReference>
<gene>
    <name evidence="2" type="ORF">BDV40DRAFT_270247</name>
</gene>